<sequence>MTVEWFDLGQRLYAARTGQPVARLAHAPVVAAPRPVAVRARHDGDQVSVTAAAPGVAPAVATGPAALDLLGALGVTLGADAAATLVTDDPATLPLLYRLARTAQPDTDHDAVAAHIAWWRDRADFPGGRAVVETLDACRARWLLGTAPDAERAPATWRRWLAVADDSVTGLLDLHALLSDGEPLQWLDVLADDDEYAYGQAQTDHGDGYDWRRPDTTSRAALGLRSRCDASDLHAAALLTDPIYRRRAVHTGHVVTGTAHPLAGKLRRVEVTAARLDARLRPGNDVHGWSGPPASSGPAFSATITSATVHAGRLVLTLSGTTGTGAPSDGATVTLIPQPPSISRQRQGRRTYRALYSARRSWLTTGRTPTATRRPVPLDVLVAGAEPS</sequence>
<dbReference type="eggNOG" id="ENOG5033QWB">
    <property type="taxonomic scope" value="Bacteria"/>
</dbReference>
<dbReference type="HOGENOM" id="CLU_773565_0_0_11"/>
<dbReference type="OrthoDB" id="4453671at2"/>
<accession>D1C116</accession>
<geneLocation type="plasmid" evidence="1 2">
    <name>pXCEL01</name>
</geneLocation>
<evidence type="ECO:0000313" key="1">
    <source>
        <dbReference type="EMBL" id="ACZ32482.1"/>
    </source>
</evidence>
<protein>
    <submittedName>
        <fullName evidence="1">Uncharacterized protein</fullName>
    </submittedName>
</protein>
<dbReference type="AlphaFoldDB" id="D1C116"/>
<name>D1C116_XYLCX</name>
<evidence type="ECO:0000313" key="2">
    <source>
        <dbReference type="Proteomes" id="UP000002255"/>
    </source>
</evidence>
<organism evidence="1 2">
    <name type="scientific">Xylanimonas cellulosilytica (strain DSM 15894 / JCM 12276 / CECT 5975 / KCTC 9989 / LMG 20990 / NBRC 107835 / XIL07)</name>
    <dbReference type="NCBI Taxonomy" id="446471"/>
    <lineage>
        <taxon>Bacteria</taxon>
        <taxon>Bacillati</taxon>
        <taxon>Actinomycetota</taxon>
        <taxon>Actinomycetes</taxon>
        <taxon>Micrococcales</taxon>
        <taxon>Promicromonosporaceae</taxon>
        <taxon>Xylanimonas</taxon>
    </lineage>
</organism>
<keyword evidence="1" id="KW-0614">Plasmid</keyword>
<dbReference type="Proteomes" id="UP000002255">
    <property type="component" value="Plasmid pXCEL01"/>
</dbReference>
<proteinExistence type="predicted"/>
<dbReference type="KEGG" id="xce:Xcel_3483"/>
<gene>
    <name evidence="1" type="ORF">Xcel_3483</name>
</gene>
<keyword evidence="2" id="KW-1185">Reference proteome</keyword>
<dbReference type="EMBL" id="CP001822">
    <property type="protein sequence ID" value="ACZ32482.1"/>
    <property type="molecule type" value="Genomic_DNA"/>
</dbReference>
<dbReference type="RefSeq" id="WP_012880222.1">
    <property type="nucleotide sequence ID" value="NC_013531.1"/>
</dbReference>
<reference evidence="1 2" key="1">
    <citation type="journal article" date="2010" name="Stand. Genomic Sci.">
        <title>Complete genome sequence of Xylanimonas cellulosilytica type strain (XIL07).</title>
        <authorList>
            <person name="Foster B."/>
            <person name="Pukall R."/>
            <person name="Abt B."/>
            <person name="Nolan M."/>
            <person name="Glavina Del Rio T."/>
            <person name="Chen F."/>
            <person name="Lucas S."/>
            <person name="Tice H."/>
            <person name="Pitluck S."/>
            <person name="Cheng J.-F."/>
            <person name="Chertkov O."/>
            <person name="Brettin T."/>
            <person name="Han C."/>
            <person name="Detter J.C."/>
            <person name="Bruce D."/>
            <person name="Goodwin L."/>
            <person name="Ivanova N."/>
            <person name="Mavromatis K."/>
            <person name="Pati A."/>
            <person name="Mikhailova N."/>
            <person name="Chen A."/>
            <person name="Palaniappan K."/>
            <person name="Land M."/>
            <person name="Hauser L."/>
            <person name="Chang Y.-J."/>
            <person name="Jeffries C.D."/>
            <person name="Chain P."/>
            <person name="Rohde M."/>
            <person name="Goeker M."/>
            <person name="Bristow J."/>
            <person name="Eisen J.A."/>
            <person name="Markowitz V."/>
            <person name="Hugenholtz P."/>
            <person name="Kyrpides N.C."/>
            <person name="Klenk H.-P."/>
            <person name="Lapidus A."/>
        </authorList>
    </citation>
    <scope>NUCLEOTIDE SEQUENCE [LARGE SCALE GENOMIC DNA]</scope>
    <source>
        <strain evidence="2">DSM 15894 / CECT 5975 / LMG 20990 / XIL07</strain>
        <plasmid evidence="2">Plasmid pXCEL01</plasmid>
    </source>
</reference>